<dbReference type="InterPro" id="IPR036689">
    <property type="entry name" value="ESAT-6-like_sf"/>
</dbReference>
<dbReference type="EMBL" id="JACBZX010000001">
    <property type="protein sequence ID" value="NYG36476.1"/>
    <property type="molecule type" value="Genomic_DNA"/>
</dbReference>
<accession>A0A852X032</accession>
<comment type="caution">
    <text evidence="2">The sequence shown here is derived from an EMBL/GenBank/DDBJ whole genome shotgun (WGS) entry which is preliminary data.</text>
</comment>
<evidence type="ECO:0000313" key="3">
    <source>
        <dbReference type="Proteomes" id="UP000592181"/>
    </source>
</evidence>
<evidence type="ECO:0000256" key="1">
    <source>
        <dbReference type="SAM" id="MobiDB-lite"/>
    </source>
</evidence>
<feature type="compositionally biased region" description="Gly residues" evidence="1">
    <location>
        <begin position="107"/>
        <end position="116"/>
    </location>
</feature>
<name>A0A852X032_9MICO</name>
<feature type="region of interest" description="Disordered" evidence="1">
    <location>
        <begin position="68"/>
        <end position="128"/>
    </location>
</feature>
<feature type="region of interest" description="Disordered" evidence="1">
    <location>
        <begin position="279"/>
        <end position="347"/>
    </location>
</feature>
<dbReference type="RefSeq" id="WP_179461976.1">
    <property type="nucleotide sequence ID" value="NZ_JACBZX010000001.1"/>
</dbReference>
<feature type="compositionally biased region" description="Basic and acidic residues" evidence="1">
    <location>
        <begin position="78"/>
        <end position="89"/>
    </location>
</feature>
<feature type="compositionally biased region" description="Acidic residues" evidence="1">
    <location>
        <begin position="290"/>
        <end position="306"/>
    </location>
</feature>
<dbReference type="SUPFAM" id="SSF140453">
    <property type="entry name" value="EsxAB dimer-like"/>
    <property type="match status" value="1"/>
</dbReference>
<dbReference type="AlphaFoldDB" id="A0A852X032"/>
<sequence>MGVVSEGADPDRLRDVSGRLGADADRLDQVGEDGSALLGVLVENWTGPDLEHFSASWPGARQAIAQATETLRSMSGQLERDAADQERASEAGGGGAGAGSSSRPSSGGPGPGGGYASGDPHWTEPDDEVYGELDPEIEAAWDEMTPEEQDAVLDAIIREQAARYGIDPPDITYDSSMSSNEFGVWRDGPRELVLNPDLLDDPQMAINTIVHEMRHAGQHEMIRDANPSLIERILGTDPEYIDGEGSPEDVEAWDENFDDYQSEDNGDTFEEYWEQPVEVDARQAGRDYVDDLTPEDLEDLVEDAESQPEPSDGPTQAPGEPGPPGTEPEDPEPSPSPGPAPTPSPTS</sequence>
<organism evidence="2 3">
    <name type="scientific">Janibacter alkaliphilus</name>
    <dbReference type="NCBI Taxonomy" id="1069963"/>
    <lineage>
        <taxon>Bacteria</taxon>
        <taxon>Bacillati</taxon>
        <taxon>Actinomycetota</taxon>
        <taxon>Actinomycetes</taxon>
        <taxon>Micrococcales</taxon>
        <taxon>Intrasporangiaceae</taxon>
        <taxon>Janibacter</taxon>
    </lineage>
</organism>
<protein>
    <submittedName>
        <fullName evidence="2">Uncharacterized protein YukE</fullName>
    </submittedName>
</protein>
<feature type="compositionally biased region" description="Basic and acidic residues" evidence="1">
    <location>
        <begin position="279"/>
        <end position="289"/>
    </location>
</feature>
<feature type="compositionally biased region" description="Basic and acidic residues" evidence="1">
    <location>
        <begin position="9"/>
        <end position="29"/>
    </location>
</feature>
<reference evidence="2 3" key="1">
    <citation type="submission" date="2020-07" db="EMBL/GenBank/DDBJ databases">
        <title>Sequencing the genomes of 1000 actinobacteria strains.</title>
        <authorList>
            <person name="Klenk H.-P."/>
        </authorList>
    </citation>
    <scope>NUCLEOTIDE SEQUENCE [LARGE SCALE GENOMIC DNA]</scope>
    <source>
        <strain evidence="2 3">DSM 24723</strain>
    </source>
</reference>
<dbReference type="Proteomes" id="UP000592181">
    <property type="component" value="Unassembled WGS sequence"/>
</dbReference>
<evidence type="ECO:0000313" key="2">
    <source>
        <dbReference type="EMBL" id="NYG36476.1"/>
    </source>
</evidence>
<feature type="compositionally biased region" description="Pro residues" evidence="1">
    <location>
        <begin position="333"/>
        <end position="347"/>
    </location>
</feature>
<feature type="region of interest" description="Disordered" evidence="1">
    <location>
        <begin position="1"/>
        <end position="30"/>
    </location>
</feature>
<keyword evidence="3" id="KW-1185">Reference proteome</keyword>
<dbReference type="Gene3D" id="1.10.287.1060">
    <property type="entry name" value="ESAT-6-like"/>
    <property type="match status" value="1"/>
</dbReference>
<gene>
    <name evidence="2" type="ORF">BJY28_000945</name>
</gene>
<proteinExistence type="predicted"/>